<gene>
    <name evidence="2" type="ORF">ACFOSV_15795</name>
</gene>
<keyword evidence="3" id="KW-1185">Reference proteome</keyword>
<proteinExistence type="predicted"/>
<evidence type="ECO:0000313" key="3">
    <source>
        <dbReference type="Proteomes" id="UP001595805"/>
    </source>
</evidence>
<dbReference type="EMBL" id="JBHRZS010000007">
    <property type="protein sequence ID" value="MFC3881658.1"/>
    <property type="molecule type" value="Genomic_DNA"/>
</dbReference>
<evidence type="ECO:0008006" key="4">
    <source>
        <dbReference type="Google" id="ProtNLM"/>
    </source>
</evidence>
<organism evidence="2 3">
    <name type="scientific">Algoriphagus namhaensis</name>
    <dbReference type="NCBI Taxonomy" id="915353"/>
    <lineage>
        <taxon>Bacteria</taxon>
        <taxon>Pseudomonadati</taxon>
        <taxon>Bacteroidota</taxon>
        <taxon>Cytophagia</taxon>
        <taxon>Cytophagales</taxon>
        <taxon>Cyclobacteriaceae</taxon>
        <taxon>Algoriphagus</taxon>
    </lineage>
</organism>
<keyword evidence="1" id="KW-0732">Signal</keyword>
<reference evidence="3" key="1">
    <citation type="journal article" date="2019" name="Int. J. Syst. Evol. Microbiol.">
        <title>The Global Catalogue of Microorganisms (GCM) 10K type strain sequencing project: providing services to taxonomists for standard genome sequencing and annotation.</title>
        <authorList>
            <consortium name="The Broad Institute Genomics Platform"/>
            <consortium name="The Broad Institute Genome Sequencing Center for Infectious Disease"/>
            <person name="Wu L."/>
            <person name="Ma J."/>
        </authorList>
    </citation>
    <scope>NUCLEOTIDE SEQUENCE [LARGE SCALE GENOMIC DNA]</scope>
    <source>
        <strain evidence="3">CCUG 60523</strain>
    </source>
</reference>
<sequence>MINRRLFVFLVLGLALFSCSGDQESNESAASLSDGEINNSVLKAQIQNGLAAYPAWLAQWRPSIAVSPEGFELMRTDSIQDLTMPERNPILEDDPLYPYQFAHPEGNGRIDLYSSKVEARKNSKEAFFNPDSKVVWYREDGMKETLLFMGPSGMLEEGRWISSGEFLVLGSLQEENGYRPMVWLINLDEDRLYQYAYNQLSTDYDPTNYLAEKLRGLDLK</sequence>
<accession>A0ABV8AUK8</accession>
<dbReference type="Proteomes" id="UP001595805">
    <property type="component" value="Unassembled WGS sequence"/>
</dbReference>
<dbReference type="RefSeq" id="WP_377907005.1">
    <property type="nucleotide sequence ID" value="NZ_JBHRZS010000007.1"/>
</dbReference>
<dbReference type="PROSITE" id="PS51257">
    <property type="entry name" value="PROKAR_LIPOPROTEIN"/>
    <property type="match status" value="1"/>
</dbReference>
<evidence type="ECO:0000313" key="2">
    <source>
        <dbReference type="EMBL" id="MFC3881658.1"/>
    </source>
</evidence>
<protein>
    <recommendedName>
        <fullName evidence="4">Lipoprotein</fullName>
    </recommendedName>
</protein>
<feature type="chain" id="PRO_5046477337" description="Lipoprotein" evidence="1">
    <location>
        <begin position="21"/>
        <end position="220"/>
    </location>
</feature>
<comment type="caution">
    <text evidence="2">The sequence shown here is derived from an EMBL/GenBank/DDBJ whole genome shotgun (WGS) entry which is preliminary data.</text>
</comment>
<evidence type="ECO:0000256" key="1">
    <source>
        <dbReference type="SAM" id="SignalP"/>
    </source>
</evidence>
<feature type="signal peptide" evidence="1">
    <location>
        <begin position="1"/>
        <end position="20"/>
    </location>
</feature>
<name>A0ABV8AUK8_9BACT</name>